<dbReference type="Proteomes" id="UP000053660">
    <property type="component" value="Unassembled WGS sequence"/>
</dbReference>
<keyword evidence="3" id="KW-1185">Reference proteome</keyword>
<accession>A0A0B1T5T1</accession>
<dbReference type="AlphaFoldDB" id="A0A0B1T5T1"/>
<organism evidence="2 3">
    <name type="scientific">Oesophagostomum dentatum</name>
    <name type="common">Nodular worm</name>
    <dbReference type="NCBI Taxonomy" id="61180"/>
    <lineage>
        <taxon>Eukaryota</taxon>
        <taxon>Metazoa</taxon>
        <taxon>Ecdysozoa</taxon>
        <taxon>Nematoda</taxon>
        <taxon>Chromadorea</taxon>
        <taxon>Rhabditida</taxon>
        <taxon>Rhabditina</taxon>
        <taxon>Rhabditomorpha</taxon>
        <taxon>Strongyloidea</taxon>
        <taxon>Strongylidae</taxon>
        <taxon>Oesophagostomum</taxon>
    </lineage>
</organism>
<evidence type="ECO:0000313" key="2">
    <source>
        <dbReference type="EMBL" id="KHJ92589.1"/>
    </source>
</evidence>
<reference evidence="2 3" key="1">
    <citation type="submission" date="2014-03" db="EMBL/GenBank/DDBJ databases">
        <title>Draft genome of the hookworm Oesophagostomum dentatum.</title>
        <authorList>
            <person name="Mitreva M."/>
        </authorList>
    </citation>
    <scope>NUCLEOTIDE SEQUENCE [LARGE SCALE GENOMIC DNA]</scope>
    <source>
        <strain evidence="2 3">OD-Hann</strain>
    </source>
</reference>
<evidence type="ECO:0000313" key="3">
    <source>
        <dbReference type="Proteomes" id="UP000053660"/>
    </source>
</evidence>
<evidence type="ECO:0008006" key="4">
    <source>
        <dbReference type="Google" id="ProtNLM"/>
    </source>
</evidence>
<feature type="transmembrane region" description="Helical" evidence="1">
    <location>
        <begin position="16"/>
        <end position="38"/>
    </location>
</feature>
<name>A0A0B1T5T1_OESDE</name>
<keyword evidence="1" id="KW-1133">Transmembrane helix</keyword>
<evidence type="ECO:0000256" key="1">
    <source>
        <dbReference type="SAM" id="Phobius"/>
    </source>
</evidence>
<protein>
    <recommendedName>
        <fullName evidence="4">Bestrophin homolog</fullName>
    </recommendedName>
</protein>
<proteinExistence type="predicted"/>
<dbReference type="EMBL" id="KN551258">
    <property type="protein sequence ID" value="KHJ92589.1"/>
    <property type="molecule type" value="Genomic_DNA"/>
</dbReference>
<keyword evidence="1" id="KW-0812">Transmembrane</keyword>
<keyword evidence="1" id="KW-0472">Membrane</keyword>
<sequence>MYAALAAVVVNEIDKFFLVPAGAVLLVASYVIVFIQVFSPVSNPPLPWNASVYAANLLNTALESDL</sequence>
<gene>
    <name evidence="2" type="ORF">OESDEN_07519</name>
</gene>